<dbReference type="Gene3D" id="1.20.58.1950">
    <property type="match status" value="1"/>
</dbReference>
<dbReference type="AlphaFoldDB" id="A0A8J6HTE1"/>
<dbReference type="InterPro" id="IPR004341">
    <property type="entry name" value="CAT_RNA-bd_dom"/>
</dbReference>
<proteinExistence type="predicted"/>
<evidence type="ECO:0000259" key="2">
    <source>
        <dbReference type="PROSITE" id="PS51372"/>
    </source>
</evidence>
<dbReference type="InterPro" id="IPR036650">
    <property type="entry name" value="CAT_RNA-bd_dom_sf"/>
</dbReference>
<dbReference type="Pfam" id="PF00874">
    <property type="entry name" value="PRD"/>
    <property type="match status" value="2"/>
</dbReference>
<dbReference type="GO" id="GO:0006355">
    <property type="term" value="P:regulation of DNA-templated transcription"/>
    <property type="evidence" value="ECO:0007669"/>
    <property type="project" value="InterPro"/>
</dbReference>
<name>A0A8J6HTE1_9FIRM</name>
<dbReference type="Gene3D" id="1.20.890.100">
    <property type="match status" value="1"/>
</dbReference>
<feature type="domain" description="PRD" evidence="2">
    <location>
        <begin position="175"/>
        <end position="280"/>
    </location>
</feature>
<protein>
    <submittedName>
        <fullName evidence="3">Transcription antiterminator</fullName>
    </submittedName>
</protein>
<keyword evidence="1" id="KW-0677">Repeat</keyword>
<accession>A0A8J6HTE1</accession>
<dbReference type="GO" id="GO:0003723">
    <property type="term" value="F:RNA binding"/>
    <property type="evidence" value="ECO:0007669"/>
    <property type="project" value="InterPro"/>
</dbReference>
<comment type="caution">
    <text evidence="3">The sequence shown here is derived from an EMBL/GenBank/DDBJ whole genome shotgun (WGS) entry which is preliminary data.</text>
</comment>
<dbReference type="PANTHER" id="PTHR30185">
    <property type="entry name" value="CRYPTIC BETA-GLUCOSIDE BGL OPERON ANTITERMINATOR"/>
    <property type="match status" value="1"/>
</dbReference>
<evidence type="ECO:0000313" key="3">
    <source>
        <dbReference type="EMBL" id="MBA2133881.1"/>
    </source>
</evidence>
<dbReference type="Pfam" id="PF03123">
    <property type="entry name" value="CAT_RBD"/>
    <property type="match status" value="1"/>
</dbReference>
<dbReference type="Gene3D" id="2.30.24.10">
    <property type="entry name" value="CAT RNA-binding domain"/>
    <property type="match status" value="1"/>
</dbReference>
<dbReference type="SMART" id="SM01061">
    <property type="entry name" value="CAT_RBD"/>
    <property type="match status" value="1"/>
</dbReference>
<dbReference type="EMBL" id="JAAKDE010000025">
    <property type="protein sequence ID" value="MBA2133881.1"/>
    <property type="molecule type" value="Genomic_DNA"/>
</dbReference>
<dbReference type="Proteomes" id="UP000657177">
    <property type="component" value="Unassembled WGS sequence"/>
</dbReference>
<organism evidence="3 4">
    <name type="scientific">Capillibacterium thermochitinicola</name>
    <dbReference type="NCBI Taxonomy" id="2699427"/>
    <lineage>
        <taxon>Bacteria</taxon>
        <taxon>Bacillati</taxon>
        <taxon>Bacillota</taxon>
        <taxon>Capillibacterium</taxon>
    </lineage>
</organism>
<dbReference type="PROSITE" id="PS51372">
    <property type="entry name" value="PRD_2"/>
    <property type="match status" value="2"/>
</dbReference>
<reference evidence="3" key="1">
    <citation type="submission" date="2020-06" db="EMBL/GenBank/DDBJ databases">
        <title>Novel chitinolytic bacterium.</title>
        <authorList>
            <person name="Ungkulpasvich U."/>
            <person name="Kosugi A."/>
            <person name="Uke A."/>
        </authorList>
    </citation>
    <scope>NUCLEOTIDE SEQUENCE</scope>
    <source>
        <strain evidence="3">UUS1-1</strain>
    </source>
</reference>
<sequence>MPAEYAVIKPFNNNVVLAKHQGTEKILIKKGIGFSAKPGDRIPADTDFERVFVIENPETSQRFKQIVAENDARLVGVCEEILHMISSATGEPLDEELHVRLTDHIAFTVFRLQNNDQIENPFMIEIETLYPQELALAKEAIKMLEKALNLQIPEDEAGFIALHIHSLKTRDKLSNSVKYAYICNSALEIIEDELGIAVDRKSLDYARFASHIRYAVERIIKGNPIKNELLPAIKKTYKDSYRLAKLVGKMMEEELYAEVPQEELGYLTLHIERLKNALDN</sequence>
<dbReference type="Gene3D" id="1.10.1790.10">
    <property type="entry name" value="PRD domain"/>
    <property type="match status" value="1"/>
</dbReference>
<dbReference type="RefSeq" id="WP_181340349.1">
    <property type="nucleotide sequence ID" value="NZ_JAAKDE010000025.1"/>
</dbReference>
<dbReference type="InterPro" id="IPR050661">
    <property type="entry name" value="BglG_antiterminators"/>
</dbReference>
<dbReference type="InterPro" id="IPR011608">
    <property type="entry name" value="PRD"/>
</dbReference>
<dbReference type="SUPFAM" id="SSF63520">
    <property type="entry name" value="PTS-regulatory domain, PRD"/>
    <property type="match status" value="2"/>
</dbReference>
<keyword evidence="4" id="KW-1185">Reference proteome</keyword>
<evidence type="ECO:0000313" key="4">
    <source>
        <dbReference type="Proteomes" id="UP000657177"/>
    </source>
</evidence>
<evidence type="ECO:0000256" key="1">
    <source>
        <dbReference type="ARBA" id="ARBA00022737"/>
    </source>
</evidence>
<gene>
    <name evidence="3" type="ORF">G5B42_10090</name>
</gene>
<dbReference type="SUPFAM" id="SSF50151">
    <property type="entry name" value="SacY-like RNA-binding domain"/>
    <property type="match status" value="1"/>
</dbReference>
<dbReference type="InterPro" id="IPR036634">
    <property type="entry name" value="PRD_sf"/>
</dbReference>
<dbReference type="PANTHER" id="PTHR30185:SF16">
    <property type="entry name" value="PROTEIN GLCT"/>
    <property type="match status" value="1"/>
</dbReference>
<feature type="domain" description="PRD" evidence="2">
    <location>
        <begin position="69"/>
        <end position="174"/>
    </location>
</feature>